<evidence type="ECO:0000259" key="6">
    <source>
        <dbReference type="PROSITE" id="PS50048"/>
    </source>
</evidence>
<dbReference type="GO" id="GO:0003677">
    <property type="term" value="F:DNA binding"/>
    <property type="evidence" value="ECO:0007669"/>
    <property type="project" value="UniProtKB-KW"/>
</dbReference>
<evidence type="ECO:0000313" key="8">
    <source>
        <dbReference type="Proteomes" id="UP001139887"/>
    </source>
</evidence>
<dbReference type="Gene3D" id="4.10.240.10">
    <property type="entry name" value="Zn(2)-C6 fungal-type DNA-binding domain"/>
    <property type="match status" value="1"/>
</dbReference>
<feature type="region of interest" description="Disordered" evidence="5">
    <location>
        <begin position="1"/>
        <end position="36"/>
    </location>
</feature>
<dbReference type="CDD" id="cd00067">
    <property type="entry name" value="GAL4"/>
    <property type="match status" value="1"/>
</dbReference>
<keyword evidence="4" id="KW-0804">Transcription</keyword>
<feature type="compositionally biased region" description="Pro residues" evidence="5">
    <location>
        <begin position="241"/>
        <end position="252"/>
    </location>
</feature>
<reference evidence="7" key="1">
    <citation type="submission" date="2022-07" db="EMBL/GenBank/DDBJ databases">
        <title>Phylogenomic reconstructions and comparative analyses of Kickxellomycotina fungi.</title>
        <authorList>
            <person name="Reynolds N.K."/>
            <person name="Stajich J.E."/>
            <person name="Barry K."/>
            <person name="Grigoriev I.V."/>
            <person name="Crous P."/>
            <person name="Smith M.E."/>
        </authorList>
    </citation>
    <scope>NUCLEOTIDE SEQUENCE</scope>
    <source>
        <strain evidence="7">NRRL 1566</strain>
    </source>
</reference>
<feature type="region of interest" description="Disordered" evidence="5">
    <location>
        <begin position="185"/>
        <end position="293"/>
    </location>
</feature>
<dbReference type="AlphaFoldDB" id="A0A9W8I8J0"/>
<feature type="domain" description="Zn(2)-C6 fungal-type" evidence="6">
    <location>
        <begin position="43"/>
        <end position="73"/>
    </location>
</feature>
<feature type="compositionally biased region" description="Polar residues" evidence="5">
    <location>
        <begin position="1"/>
        <end position="18"/>
    </location>
</feature>
<dbReference type="InterPro" id="IPR036864">
    <property type="entry name" value="Zn2-C6_fun-type_DNA-bd_sf"/>
</dbReference>
<protein>
    <recommendedName>
        <fullName evidence="6">Zn(2)-C6 fungal-type domain-containing protein</fullName>
    </recommendedName>
</protein>
<dbReference type="OrthoDB" id="39175at2759"/>
<evidence type="ECO:0000256" key="5">
    <source>
        <dbReference type="SAM" id="MobiDB-lite"/>
    </source>
</evidence>
<evidence type="ECO:0000256" key="4">
    <source>
        <dbReference type="ARBA" id="ARBA00023163"/>
    </source>
</evidence>
<dbReference type="PROSITE" id="PS50048">
    <property type="entry name" value="ZN2_CY6_FUNGAL_2"/>
    <property type="match status" value="1"/>
</dbReference>
<dbReference type="Proteomes" id="UP001139887">
    <property type="component" value="Unassembled WGS sequence"/>
</dbReference>
<dbReference type="InterPro" id="IPR001138">
    <property type="entry name" value="Zn2Cys6_DnaBD"/>
</dbReference>
<dbReference type="GO" id="GO:0000981">
    <property type="term" value="F:DNA-binding transcription factor activity, RNA polymerase II-specific"/>
    <property type="evidence" value="ECO:0007669"/>
    <property type="project" value="InterPro"/>
</dbReference>
<dbReference type="EMBL" id="JANBUW010000024">
    <property type="protein sequence ID" value="KAJ2850762.1"/>
    <property type="molecule type" value="Genomic_DNA"/>
</dbReference>
<dbReference type="SUPFAM" id="SSF57701">
    <property type="entry name" value="Zn2/Cys6 DNA-binding domain"/>
    <property type="match status" value="1"/>
</dbReference>
<sequence>MVQNPDTALQPQAANGTSKPAPETTTEKKDEKAAPVRKRLSLACTTCRQRKVKCDGGRPSCRTCAKFNWPCIYQPSNRKRGPRPRALALMDGSMPYSGRSHWPSTHYYTYGIPGQPPISPPMAMPPPQLHQLMPPMPGHQYMEAHANGAPVHANPAAHDGVGAYNIDAYSTYSDYISSTGGIRIHAQGPPPHSGFAPMHSPPFAQAPQHPSHVAGGPARHRSGSHYQHLPHRMSVSDGPSVRPPPPLPPPPSSYMQPPAQNPQSMHRPASPFAFSHRGAAPEQPGASSHHRAAPMQQFPSGRMHMAAAAAAAAAAAEAPLGSASSARPELAKQNPPGSTAAPQHMHASAQSYTSASAHAHDMQLPSADALRNTPAIYARREADAASSRSTTVSSIGAGCARRPSQHTSPLQHPKDMLALSSPVQHPASHLPPAPGDQAMTAPIPSSSSFARPSRDYKPDCVEPVSAQPLPFSDGKSRPRLPPLTEVLGKDYQQIMSPGCDSSNRVSSHFGVPASHHKDGHL</sequence>
<feature type="compositionally biased region" description="Basic and acidic residues" evidence="5">
    <location>
        <begin position="25"/>
        <end position="34"/>
    </location>
</feature>
<proteinExistence type="predicted"/>
<dbReference type="GO" id="GO:0008270">
    <property type="term" value="F:zinc ion binding"/>
    <property type="evidence" value="ECO:0007669"/>
    <property type="project" value="InterPro"/>
</dbReference>
<feature type="region of interest" description="Disordered" evidence="5">
    <location>
        <begin position="380"/>
        <end position="521"/>
    </location>
</feature>
<accession>A0A9W8I8J0</accession>
<dbReference type="PANTHER" id="PTHR47663:SF1">
    <property type="entry name" value="XYLANOLYTIC TRANSCRIPTIONAL ACTIVATOR XLNR-RELATED"/>
    <property type="match status" value="1"/>
</dbReference>
<comment type="caution">
    <text evidence="7">The sequence shown here is derived from an EMBL/GenBank/DDBJ whole genome shotgun (WGS) entry which is preliminary data.</text>
</comment>
<feature type="compositionally biased region" description="Basic residues" evidence="5">
    <location>
        <begin position="218"/>
        <end position="231"/>
    </location>
</feature>
<keyword evidence="2" id="KW-0805">Transcription regulation</keyword>
<dbReference type="PROSITE" id="PS00463">
    <property type="entry name" value="ZN2_CY6_FUNGAL_1"/>
    <property type="match status" value="1"/>
</dbReference>
<keyword evidence="8" id="KW-1185">Reference proteome</keyword>
<organism evidence="7 8">
    <name type="scientific">Coemansia brasiliensis</name>
    <dbReference type="NCBI Taxonomy" id="2650707"/>
    <lineage>
        <taxon>Eukaryota</taxon>
        <taxon>Fungi</taxon>
        <taxon>Fungi incertae sedis</taxon>
        <taxon>Zoopagomycota</taxon>
        <taxon>Kickxellomycotina</taxon>
        <taxon>Kickxellomycetes</taxon>
        <taxon>Kickxellales</taxon>
        <taxon>Kickxellaceae</taxon>
        <taxon>Coemansia</taxon>
    </lineage>
</organism>
<keyword evidence="3" id="KW-0238">DNA-binding</keyword>
<dbReference type="SMART" id="SM00066">
    <property type="entry name" value="GAL4"/>
    <property type="match status" value="1"/>
</dbReference>
<dbReference type="Pfam" id="PF00172">
    <property type="entry name" value="Zn_clus"/>
    <property type="match status" value="1"/>
</dbReference>
<evidence type="ECO:0000256" key="1">
    <source>
        <dbReference type="ARBA" id="ARBA00022833"/>
    </source>
</evidence>
<evidence type="ECO:0000313" key="7">
    <source>
        <dbReference type="EMBL" id="KAJ2850762.1"/>
    </source>
</evidence>
<name>A0A9W8I8J0_9FUNG</name>
<feature type="compositionally biased region" description="Polar residues" evidence="5">
    <location>
        <begin position="493"/>
        <end position="506"/>
    </location>
</feature>
<dbReference type="PANTHER" id="PTHR47663">
    <property type="entry name" value="XYLANOLYTIC TRANSCRIPTIONAL ACTIVATOR XLNR-RELATED"/>
    <property type="match status" value="1"/>
</dbReference>
<dbReference type="InterPro" id="IPR051439">
    <property type="entry name" value="XlnR/Xlr1"/>
</dbReference>
<gene>
    <name evidence="7" type="ORF">IWW36_001657</name>
</gene>
<keyword evidence="1" id="KW-0862">Zinc</keyword>
<evidence type="ECO:0000256" key="2">
    <source>
        <dbReference type="ARBA" id="ARBA00023015"/>
    </source>
</evidence>
<evidence type="ECO:0000256" key="3">
    <source>
        <dbReference type="ARBA" id="ARBA00023125"/>
    </source>
</evidence>
<feature type="region of interest" description="Disordered" evidence="5">
    <location>
        <begin position="320"/>
        <end position="360"/>
    </location>
</feature>